<dbReference type="InterPro" id="IPR015813">
    <property type="entry name" value="Pyrv/PenolPyrv_kinase-like_dom"/>
</dbReference>
<accession>A0A1I5MAE4</accession>
<dbReference type="PANTHER" id="PTHR42905">
    <property type="entry name" value="PHOSPHOENOLPYRUVATE CARBOXYLASE"/>
    <property type="match status" value="1"/>
</dbReference>
<dbReference type="CDD" id="cd00377">
    <property type="entry name" value="ICL_PEPM"/>
    <property type="match status" value="1"/>
</dbReference>
<dbReference type="SUPFAM" id="SSF51621">
    <property type="entry name" value="Phosphoenolpyruvate/pyruvate domain"/>
    <property type="match status" value="1"/>
</dbReference>
<gene>
    <name evidence="1" type="ORF">SAMN04515674_101189</name>
</gene>
<dbReference type="GO" id="GO:0016829">
    <property type="term" value="F:lyase activity"/>
    <property type="evidence" value="ECO:0007669"/>
    <property type="project" value="UniProtKB-KW"/>
</dbReference>
<keyword evidence="2" id="KW-1185">Reference proteome</keyword>
<dbReference type="InterPro" id="IPR040442">
    <property type="entry name" value="Pyrv_kinase-like_dom_sf"/>
</dbReference>
<dbReference type="AlphaFoldDB" id="A0A1I5MAE4"/>
<sequence length="257" mass="28849">MKNRFEDFLALHKNTKPLFLGNVWNVQSAKAFEQQKFKAIATSSAAVAESLGYADGQEMSIDEYMFIIKRISASSSIPFSVDLEAGYGNTVTEICNNIAELYNIGVSGINIEDSIIADGKRSMENVEHFTKKLQQICRQLNAERIKMFINVRSDSFLLNLPNALDEALSRIRAYQETGVHGLFLPCITKIQDIEKVVKSSKLPVNVMCMPGLPDFEQLQNAGVKRISIGPFLYKKTYGQLEESIGKITDENRFDSLF</sequence>
<dbReference type="InterPro" id="IPR039556">
    <property type="entry name" value="ICL/PEPM"/>
</dbReference>
<proteinExistence type="predicted"/>
<dbReference type="STRING" id="1079859.SAMN04515674_101189"/>
<dbReference type="Proteomes" id="UP000199306">
    <property type="component" value="Unassembled WGS sequence"/>
</dbReference>
<evidence type="ECO:0000313" key="1">
    <source>
        <dbReference type="EMBL" id="SFP05991.1"/>
    </source>
</evidence>
<protein>
    <submittedName>
        <fullName evidence="1">2-Methylisocitrate lyase, PEP mutase family</fullName>
    </submittedName>
</protein>
<organism evidence="1 2">
    <name type="scientific">Pseudarcicella hirudinis</name>
    <dbReference type="NCBI Taxonomy" id="1079859"/>
    <lineage>
        <taxon>Bacteria</taxon>
        <taxon>Pseudomonadati</taxon>
        <taxon>Bacteroidota</taxon>
        <taxon>Cytophagia</taxon>
        <taxon>Cytophagales</taxon>
        <taxon>Flectobacillaceae</taxon>
        <taxon>Pseudarcicella</taxon>
    </lineage>
</organism>
<dbReference type="PANTHER" id="PTHR42905:SF16">
    <property type="entry name" value="CARBOXYPHOSPHONOENOLPYRUVATE PHOSPHONOMUTASE-LIKE PROTEIN (AFU_ORTHOLOGUE AFUA_5G07230)"/>
    <property type="match status" value="1"/>
</dbReference>
<keyword evidence="1" id="KW-0456">Lyase</keyword>
<dbReference type="Pfam" id="PF13714">
    <property type="entry name" value="PEP_mutase"/>
    <property type="match status" value="1"/>
</dbReference>
<dbReference type="EMBL" id="FOXH01000001">
    <property type="protein sequence ID" value="SFP05991.1"/>
    <property type="molecule type" value="Genomic_DNA"/>
</dbReference>
<evidence type="ECO:0000313" key="2">
    <source>
        <dbReference type="Proteomes" id="UP000199306"/>
    </source>
</evidence>
<name>A0A1I5MAE4_9BACT</name>
<reference evidence="1 2" key="1">
    <citation type="submission" date="2016-10" db="EMBL/GenBank/DDBJ databases">
        <authorList>
            <person name="de Groot N.N."/>
        </authorList>
    </citation>
    <scope>NUCLEOTIDE SEQUENCE [LARGE SCALE GENOMIC DNA]</scope>
    <source>
        <strain evidence="2">E92,LMG 26720,CCM 7988</strain>
    </source>
</reference>
<dbReference type="RefSeq" id="WP_092010753.1">
    <property type="nucleotide sequence ID" value="NZ_FOXH01000001.1"/>
</dbReference>
<dbReference type="Gene3D" id="3.20.20.60">
    <property type="entry name" value="Phosphoenolpyruvate-binding domains"/>
    <property type="match status" value="1"/>
</dbReference>
<dbReference type="OrthoDB" id="9780430at2"/>